<feature type="compositionally biased region" description="Basic and acidic residues" evidence="2">
    <location>
        <begin position="48"/>
        <end position="59"/>
    </location>
</feature>
<dbReference type="InterPro" id="IPR035979">
    <property type="entry name" value="RBD_domain_sf"/>
</dbReference>
<evidence type="ECO:0000256" key="2">
    <source>
        <dbReference type="SAM" id="MobiDB-lite"/>
    </source>
</evidence>
<evidence type="ECO:0000313" key="4">
    <source>
        <dbReference type="EMBL" id="EEC49888.1"/>
    </source>
</evidence>
<dbReference type="Pfam" id="PF00076">
    <property type="entry name" value="RRM_1"/>
    <property type="match status" value="1"/>
</dbReference>
<dbReference type="InterPro" id="IPR006509">
    <property type="entry name" value="RBM39_SF"/>
</dbReference>
<feature type="compositionally biased region" description="Basic and acidic residues" evidence="2">
    <location>
        <begin position="67"/>
        <end position="93"/>
    </location>
</feature>
<dbReference type="GO" id="GO:0006397">
    <property type="term" value="P:mRNA processing"/>
    <property type="evidence" value="ECO:0007669"/>
    <property type="project" value="InterPro"/>
</dbReference>
<feature type="compositionally biased region" description="Basic residues" evidence="2">
    <location>
        <begin position="7"/>
        <end position="20"/>
    </location>
</feature>
<feature type="compositionally biased region" description="Basic and acidic residues" evidence="2">
    <location>
        <begin position="171"/>
        <end position="180"/>
    </location>
</feature>
<keyword evidence="1" id="KW-0694">RNA-binding</keyword>
<proteinExistence type="predicted"/>
<dbReference type="eggNOG" id="ENOG502SPHQ">
    <property type="taxonomic scope" value="Eukaryota"/>
</dbReference>
<dbReference type="AlphaFoldDB" id="B7FTY5"/>
<keyword evidence="5" id="KW-1185">Reference proteome</keyword>
<dbReference type="SMART" id="SM00360">
    <property type="entry name" value="RRM"/>
    <property type="match status" value="1"/>
</dbReference>
<gene>
    <name evidence="4" type="ORF">PHATRDRAFT_44395</name>
</gene>
<evidence type="ECO:0000313" key="5">
    <source>
        <dbReference type="Proteomes" id="UP000000759"/>
    </source>
</evidence>
<dbReference type="InterPro" id="IPR012677">
    <property type="entry name" value="Nucleotide-bd_a/b_plait_sf"/>
</dbReference>
<dbReference type="GeneID" id="7197860"/>
<dbReference type="OrthoDB" id="439808at2759"/>
<name>B7FTY5_PHATC</name>
<protein>
    <recommendedName>
        <fullName evidence="3">RRM domain-containing protein</fullName>
    </recommendedName>
</protein>
<dbReference type="Gene3D" id="3.30.70.330">
    <property type="match status" value="1"/>
</dbReference>
<dbReference type="InterPro" id="IPR000504">
    <property type="entry name" value="RRM_dom"/>
</dbReference>
<organism evidence="4 5">
    <name type="scientific">Phaeodactylum tricornutum (strain CCAP 1055/1)</name>
    <dbReference type="NCBI Taxonomy" id="556484"/>
    <lineage>
        <taxon>Eukaryota</taxon>
        <taxon>Sar</taxon>
        <taxon>Stramenopiles</taxon>
        <taxon>Ochrophyta</taxon>
        <taxon>Bacillariophyta</taxon>
        <taxon>Bacillariophyceae</taxon>
        <taxon>Bacillariophycidae</taxon>
        <taxon>Naviculales</taxon>
        <taxon>Phaeodactylaceae</taxon>
        <taxon>Phaeodactylum</taxon>
    </lineage>
</organism>
<reference evidence="4 5" key="1">
    <citation type="journal article" date="2008" name="Nature">
        <title>The Phaeodactylum genome reveals the evolutionary history of diatom genomes.</title>
        <authorList>
            <person name="Bowler C."/>
            <person name="Allen A.E."/>
            <person name="Badger J.H."/>
            <person name="Grimwood J."/>
            <person name="Jabbari K."/>
            <person name="Kuo A."/>
            <person name="Maheswari U."/>
            <person name="Martens C."/>
            <person name="Maumus F."/>
            <person name="Otillar R.P."/>
            <person name="Rayko E."/>
            <person name="Salamov A."/>
            <person name="Vandepoele K."/>
            <person name="Beszteri B."/>
            <person name="Gruber A."/>
            <person name="Heijde M."/>
            <person name="Katinka M."/>
            <person name="Mock T."/>
            <person name="Valentin K."/>
            <person name="Verret F."/>
            <person name="Berges J.A."/>
            <person name="Brownlee C."/>
            <person name="Cadoret J.P."/>
            <person name="Chiovitti A."/>
            <person name="Choi C.J."/>
            <person name="Coesel S."/>
            <person name="De Martino A."/>
            <person name="Detter J.C."/>
            <person name="Durkin C."/>
            <person name="Falciatore A."/>
            <person name="Fournet J."/>
            <person name="Haruta M."/>
            <person name="Huysman M.J."/>
            <person name="Jenkins B.D."/>
            <person name="Jiroutova K."/>
            <person name="Jorgensen R.E."/>
            <person name="Joubert Y."/>
            <person name="Kaplan A."/>
            <person name="Kroger N."/>
            <person name="Kroth P.G."/>
            <person name="La Roche J."/>
            <person name="Lindquist E."/>
            <person name="Lommer M."/>
            <person name="Martin-Jezequel V."/>
            <person name="Lopez P.J."/>
            <person name="Lucas S."/>
            <person name="Mangogna M."/>
            <person name="McGinnis K."/>
            <person name="Medlin L.K."/>
            <person name="Montsant A."/>
            <person name="Oudot-Le Secq M.P."/>
            <person name="Napoli C."/>
            <person name="Obornik M."/>
            <person name="Parker M.S."/>
            <person name="Petit J.L."/>
            <person name="Porcel B.M."/>
            <person name="Poulsen N."/>
            <person name="Robison M."/>
            <person name="Rychlewski L."/>
            <person name="Rynearson T.A."/>
            <person name="Schmutz J."/>
            <person name="Shapiro H."/>
            <person name="Siaut M."/>
            <person name="Stanley M."/>
            <person name="Sussman M.R."/>
            <person name="Taylor A.R."/>
            <person name="Vardi A."/>
            <person name="von Dassow P."/>
            <person name="Vyverman W."/>
            <person name="Willis A."/>
            <person name="Wyrwicz L.S."/>
            <person name="Rokhsar D.S."/>
            <person name="Weissenbach J."/>
            <person name="Armbrust E.V."/>
            <person name="Green B.R."/>
            <person name="Van de Peer Y."/>
            <person name="Grigoriev I.V."/>
        </authorList>
    </citation>
    <scope>NUCLEOTIDE SEQUENCE [LARGE SCALE GENOMIC DNA]</scope>
    <source>
        <strain evidence="4 5">CCAP 1055/1</strain>
    </source>
</reference>
<dbReference type="STRING" id="556484.B7FTY5"/>
<dbReference type="InParanoid" id="B7FTY5"/>
<sequence>MTEELKSKRKREKKDKKKGKLQAEKEEKESEVVTPPQPNDEEEPINPDQREAGEHESSKASKRRKTNGKESREERQKKRKECMDQVPKVDEHGIAYTKLQLRRMSKRVARGLDPIESEQEVRERLRREAELKREEAAELAGMDYNEGGDNANDPGESDTQERVEEEDGDDGRENQVDKETSPPVVKISKRSKLVPPDYTCQACQNKHKPSHWIYDCPDKVRMPGTNHVAKKAKGLHDPDARKLFVSGLPFEAKVKDIKAIFVSCGKLAHCKLIKFADTGRCKGQALLAFATEEAAEKALALDGSTLDNMPSKK</sequence>
<dbReference type="SUPFAM" id="SSF54928">
    <property type="entry name" value="RNA-binding domain, RBD"/>
    <property type="match status" value="1"/>
</dbReference>
<dbReference type="HOGENOM" id="CLU_812525_0_0_1"/>
<evidence type="ECO:0000256" key="1">
    <source>
        <dbReference type="PROSITE-ProRule" id="PRU00176"/>
    </source>
</evidence>
<reference evidence="5" key="2">
    <citation type="submission" date="2008-08" db="EMBL/GenBank/DDBJ databases">
        <authorList>
            <consortium name="Diatom Consortium"/>
            <person name="Grigoriev I."/>
            <person name="Grimwood J."/>
            <person name="Kuo A."/>
            <person name="Otillar R.P."/>
            <person name="Salamov A."/>
            <person name="Detter J.C."/>
            <person name="Lindquist E."/>
            <person name="Shapiro H."/>
            <person name="Lucas S."/>
            <person name="Glavina del Rio T."/>
            <person name="Pitluck S."/>
            <person name="Rokhsar D."/>
            <person name="Bowler C."/>
        </authorList>
    </citation>
    <scope>GENOME REANNOTATION</scope>
    <source>
        <strain evidence="5">CCAP 1055/1</strain>
    </source>
</reference>
<dbReference type="PaxDb" id="2850-Phatr44395"/>
<feature type="compositionally biased region" description="Basic residues" evidence="2">
    <location>
        <begin position="100"/>
        <end position="109"/>
    </location>
</feature>
<dbReference type="PANTHER" id="PTHR48036">
    <property type="entry name" value="SPLICING FACTOR (PAD-1), PUTATIVE (AFU_ORTHOLOGUE AFUA_1G15810)-RELATED"/>
    <property type="match status" value="1"/>
</dbReference>
<dbReference type="GO" id="GO:0005634">
    <property type="term" value="C:nucleus"/>
    <property type="evidence" value="ECO:0007669"/>
    <property type="project" value="InterPro"/>
</dbReference>
<accession>B7FTY5</accession>
<dbReference type="GO" id="GO:0003723">
    <property type="term" value="F:RNA binding"/>
    <property type="evidence" value="ECO:0007669"/>
    <property type="project" value="UniProtKB-UniRule"/>
</dbReference>
<feature type="compositionally biased region" description="Acidic residues" evidence="2">
    <location>
        <begin position="155"/>
        <end position="170"/>
    </location>
</feature>
<dbReference type="PROSITE" id="PS50102">
    <property type="entry name" value="RRM"/>
    <property type="match status" value="1"/>
</dbReference>
<feature type="compositionally biased region" description="Basic and acidic residues" evidence="2">
    <location>
        <begin position="119"/>
        <end position="136"/>
    </location>
</feature>
<dbReference type="KEGG" id="pti:PHATRDRAFT_44395"/>
<dbReference type="Proteomes" id="UP000000759">
    <property type="component" value="Chromosome 4"/>
</dbReference>
<feature type="domain" description="RRM" evidence="3">
    <location>
        <begin position="241"/>
        <end position="313"/>
    </location>
</feature>
<dbReference type="EMBL" id="CM000607">
    <property type="protein sequence ID" value="EEC49888.1"/>
    <property type="molecule type" value="Genomic_DNA"/>
</dbReference>
<feature type="compositionally biased region" description="Basic and acidic residues" evidence="2">
    <location>
        <begin position="21"/>
        <end position="31"/>
    </location>
</feature>
<dbReference type="RefSeq" id="XP_002178223.1">
    <property type="nucleotide sequence ID" value="XM_002178187.1"/>
</dbReference>
<feature type="non-terminal residue" evidence="4">
    <location>
        <position position="313"/>
    </location>
</feature>
<feature type="region of interest" description="Disordered" evidence="2">
    <location>
        <begin position="1"/>
        <end position="184"/>
    </location>
</feature>
<evidence type="ECO:0000259" key="3">
    <source>
        <dbReference type="PROSITE" id="PS50102"/>
    </source>
</evidence>